<evidence type="ECO:0000313" key="2">
    <source>
        <dbReference type="Proteomes" id="UP000238916"/>
    </source>
</evidence>
<dbReference type="AlphaFoldDB" id="A0A2U3JW01"/>
<proteinExistence type="predicted"/>
<organism evidence="1 2">
    <name type="scientific">Candidatus Desulfosporosinus infrequens</name>
    <dbReference type="NCBI Taxonomy" id="2043169"/>
    <lineage>
        <taxon>Bacteria</taxon>
        <taxon>Bacillati</taxon>
        <taxon>Bacillota</taxon>
        <taxon>Clostridia</taxon>
        <taxon>Eubacteriales</taxon>
        <taxon>Desulfitobacteriaceae</taxon>
        <taxon>Desulfosporosinus</taxon>
    </lineage>
</organism>
<name>A0A2U3JW01_9FIRM</name>
<reference evidence="2" key="1">
    <citation type="submission" date="2018-02" db="EMBL/GenBank/DDBJ databases">
        <authorList>
            <person name="Hausmann B."/>
        </authorList>
    </citation>
    <scope>NUCLEOTIDE SEQUENCE [LARGE SCALE GENOMIC DNA]</scope>
    <source>
        <strain evidence="2">Peat soil MAG SbF1</strain>
    </source>
</reference>
<accession>A0A2U3JW01</accession>
<protein>
    <submittedName>
        <fullName evidence="1">Uncharacterized protein</fullName>
    </submittedName>
</protein>
<gene>
    <name evidence="1" type="ORF">SBF1_1010026</name>
</gene>
<dbReference type="EMBL" id="OMOF01000004">
    <property type="protein sequence ID" value="SPF31539.1"/>
    <property type="molecule type" value="Genomic_DNA"/>
</dbReference>
<sequence length="39" mass="4441">MANLVSNGIITQENALQTENQDFHNILIMEILILLFINV</sequence>
<evidence type="ECO:0000313" key="1">
    <source>
        <dbReference type="EMBL" id="SPF31539.1"/>
    </source>
</evidence>
<dbReference type="Proteomes" id="UP000238916">
    <property type="component" value="Unassembled WGS sequence"/>
</dbReference>